<dbReference type="CDD" id="cd00293">
    <property type="entry name" value="USP-like"/>
    <property type="match status" value="1"/>
</dbReference>
<evidence type="ECO:0000256" key="1">
    <source>
        <dbReference type="ARBA" id="ARBA00008791"/>
    </source>
</evidence>
<dbReference type="Pfam" id="PF00582">
    <property type="entry name" value="Usp"/>
    <property type="match status" value="1"/>
</dbReference>
<dbReference type="PRINTS" id="PR01438">
    <property type="entry name" value="UNVRSLSTRESS"/>
</dbReference>
<reference evidence="3 4" key="1">
    <citation type="submission" date="2019-09" db="EMBL/GenBank/DDBJ databases">
        <title>Genome sequence and assembly of Taibaiella sp.</title>
        <authorList>
            <person name="Chhetri G."/>
        </authorList>
    </citation>
    <scope>NUCLEOTIDE SEQUENCE [LARGE SCALE GENOMIC DNA]</scope>
    <source>
        <strain evidence="3 4">KVB11</strain>
    </source>
</reference>
<evidence type="ECO:0000313" key="4">
    <source>
        <dbReference type="Proteomes" id="UP000323632"/>
    </source>
</evidence>
<dbReference type="InterPro" id="IPR006016">
    <property type="entry name" value="UspA"/>
</dbReference>
<proteinExistence type="inferred from homology"/>
<keyword evidence="4" id="KW-1185">Reference proteome</keyword>
<organism evidence="3 4">
    <name type="scientific">Taibaiella lutea</name>
    <dbReference type="NCBI Taxonomy" id="2608001"/>
    <lineage>
        <taxon>Bacteria</taxon>
        <taxon>Pseudomonadati</taxon>
        <taxon>Bacteroidota</taxon>
        <taxon>Chitinophagia</taxon>
        <taxon>Chitinophagales</taxon>
        <taxon>Chitinophagaceae</taxon>
        <taxon>Taibaiella</taxon>
    </lineage>
</organism>
<dbReference type="InterPro" id="IPR006015">
    <property type="entry name" value="Universal_stress_UspA"/>
</dbReference>
<accession>A0A5M6CJE3</accession>
<protein>
    <submittedName>
        <fullName evidence="3">Universal stress protein</fullName>
    </submittedName>
</protein>
<dbReference type="Gene3D" id="3.40.50.12370">
    <property type="match status" value="1"/>
</dbReference>
<dbReference type="Proteomes" id="UP000323632">
    <property type="component" value="Unassembled WGS sequence"/>
</dbReference>
<dbReference type="EMBL" id="VWSH01000002">
    <property type="protein sequence ID" value="KAA5534570.1"/>
    <property type="molecule type" value="Genomic_DNA"/>
</dbReference>
<comment type="similarity">
    <text evidence="1">Belongs to the universal stress protein A family.</text>
</comment>
<evidence type="ECO:0000259" key="2">
    <source>
        <dbReference type="Pfam" id="PF00582"/>
    </source>
</evidence>
<gene>
    <name evidence="3" type="ORF">F0919_08080</name>
</gene>
<dbReference type="AlphaFoldDB" id="A0A5M6CJE3"/>
<dbReference type="RefSeq" id="WP_150032250.1">
    <property type="nucleotide sequence ID" value="NZ_VWSH01000002.1"/>
</dbReference>
<comment type="caution">
    <text evidence="3">The sequence shown here is derived from an EMBL/GenBank/DDBJ whole genome shotgun (WGS) entry which is preliminary data.</text>
</comment>
<dbReference type="SUPFAM" id="SSF52402">
    <property type="entry name" value="Adenine nucleotide alpha hydrolases-like"/>
    <property type="match status" value="2"/>
</dbReference>
<dbReference type="PANTHER" id="PTHR46268:SF6">
    <property type="entry name" value="UNIVERSAL STRESS PROTEIN UP12"/>
    <property type="match status" value="1"/>
</dbReference>
<name>A0A5M6CJE3_9BACT</name>
<feature type="domain" description="UspA" evidence="2">
    <location>
        <begin position="1"/>
        <end position="140"/>
    </location>
</feature>
<sequence length="269" mass="29627">MNNTLLMATDFSPASQNAAVYALHLAKLLNVKLELVHAYIIPFAYTDSPVPLLNLEEIQKISENSINAELTRLQGIAPDIEISSKVLPGEIVDCLSDLIDENPPLLIVMGTSGNSEESMLWGSMAVKSLRNLKAPVLAVPSDVTWKPVGKICFAADYSQVSEHTPSAEIINWTKKLGATLDVIHVDKPEQVLEAPAQLTNMLSSVQPTYHTIIDENIETGVASFLQEHEIGWLLVIPKKYGFFENLFHKSRTKLLTHVSNAPVLALHQE</sequence>
<evidence type="ECO:0000313" key="3">
    <source>
        <dbReference type="EMBL" id="KAA5534570.1"/>
    </source>
</evidence>
<dbReference type="PANTHER" id="PTHR46268">
    <property type="entry name" value="STRESS RESPONSE PROTEIN NHAX"/>
    <property type="match status" value="1"/>
</dbReference>